<sequence>MTTSPYWAAALSETNAIKNLSLKLPVYVAECLQADKTASIQGDGHFCSCIKVTTNDRHCNLERMSNFHNSVIGPWCQKLFSLCDPEQRAPKETAFADVNLGK</sequence>
<organism evidence="1 2">
    <name type="scientific">Trichuris suis</name>
    <name type="common">pig whipworm</name>
    <dbReference type="NCBI Taxonomy" id="68888"/>
    <lineage>
        <taxon>Eukaryota</taxon>
        <taxon>Metazoa</taxon>
        <taxon>Ecdysozoa</taxon>
        <taxon>Nematoda</taxon>
        <taxon>Enoplea</taxon>
        <taxon>Dorylaimia</taxon>
        <taxon>Trichinellida</taxon>
        <taxon>Trichuridae</taxon>
        <taxon>Trichuris</taxon>
    </lineage>
</organism>
<evidence type="ECO:0000313" key="2">
    <source>
        <dbReference type="Proteomes" id="UP000030764"/>
    </source>
</evidence>
<protein>
    <submittedName>
        <fullName evidence="1">Uncharacterized protein</fullName>
    </submittedName>
</protein>
<accession>A0A085LT27</accession>
<dbReference type="EMBL" id="KL363303">
    <property type="protein sequence ID" value="KFD48123.1"/>
    <property type="molecule type" value="Genomic_DNA"/>
</dbReference>
<name>A0A085LT27_9BILA</name>
<dbReference type="AlphaFoldDB" id="A0A085LT27"/>
<proteinExistence type="predicted"/>
<dbReference type="Proteomes" id="UP000030764">
    <property type="component" value="Unassembled WGS sequence"/>
</dbReference>
<evidence type="ECO:0000313" key="1">
    <source>
        <dbReference type="EMBL" id="KFD48123.1"/>
    </source>
</evidence>
<gene>
    <name evidence="1" type="ORF">M513_11004</name>
</gene>
<reference evidence="1 2" key="1">
    <citation type="journal article" date="2014" name="Nat. Genet.">
        <title>Genome and transcriptome of the porcine whipworm Trichuris suis.</title>
        <authorList>
            <person name="Jex A.R."/>
            <person name="Nejsum P."/>
            <person name="Schwarz E.M."/>
            <person name="Hu L."/>
            <person name="Young N.D."/>
            <person name="Hall R.S."/>
            <person name="Korhonen P.K."/>
            <person name="Liao S."/>
            <person name="Thamsborg S."/>
            <person name="Xia J."/>
            <person name="Xu P."/>
            <person name="Wang S."/>
            <person name="Scheerlinck J.P."/>
            <person name="Hofmann A."/>
            <person name="Sternberg P.W."/>
            <person name="Wang J."/>
            <person name="Gasser R.B."/>
        </authorList>
    </citation>
    <scope>NUCLEOTIDE SEQUENCE [LARGE SCALE GENOMIC DNA]</scope>
    <source>
        <strain evidence="1">DCEP-RM93M</strain>
    </source>
</reference>
<keyword evidence="2" id="KW-1185">Reference proteome</keyword>